<dbReference type="EMBL" id="MNPL01016032">
    <property type="protein sequence ID" value="OQR70818.1"/>
    <property type="molecule type" value="Genomic_DNA"/>
</dbReference>
<dbReference type="PANTHER" id="PTHR45787:SF1">
    <property type="entry name" value="LIM ZINC-BINDING DOMAIN-CONTAINING PROTEIN"/>
    <property type="match status" value="1"/>
</dbReference>
<feature type="domain" description="LIM zinc-binding" evidence="6">
    <location>
        <begin position="3"/>
        <end position="70"/>
    </location>
</feature>
<dbReference type="GO" id="GO:0005634">
    <property type="term" value="C:nucleus"/>
    <property type="evidence" value="ECO:0007669"/>
    <property type="project" value="TreeGrafter"/>
</dbReference>
<dbReference type="PROSITE" id="PS00478">
    <property type="entry name" value="LIM_DOMAIN_1"/>
    <property type="match status" value="1"/>
</dbReference>
<evidence type="ECO:0000259" key="6">
    <source>
        <dbReference type="PROSITE" id="PS50023"/>
    </source>
</evidence>
<protein>
    <submittedName>
        <fullName evidence="7">LIM domain only protein 3-like</fullName>
    </submittedName>
</protein>
<keyword evidence="4 5" id="KW-0440">LIM domain</keyword>
<dbReference type="InterPro" id="IPR001781">
    <property type="entry name" value="Znf_LIM"/>
</dbReference>
<comment type="caution">
    <text evidence="7">The sequence shown here is derived from an EMBL/GenBank/DDBJ whole genome shotgun (WGS) entry which is preliminary data.</text>
</comment>
<dbReference type="SUPFAM" id="SSF57716">
    <property type="entry name" value="Glucocorticoid receptor-like (DNA-binding domain)"/>
    <property type="match status" value="1"/>
</dbReference>
<dbReference type="InterPro" id="IPR050945">
    <property type="entry name" value="LMO_RBTN_TF"/>
</dbReference>
<dbReference type="SMART" id="SM00132">
    <property type="entry name" value="LIM"/>
    <property type="match status" value="2"/>
</dbReference>
<evidence type="ECO:0000256" key="3">
    <source>
        <dbReference type="ARBA" id="ARBA00022833"/>
    </source>
</evidence>
<dbReference type="GO" id="GO:0003713">
    <property type="term" value="F:transcription coactivator activity"/>
    <property type="evidence" value="ECO:0007669"/>
    <property type="project" value="TreeGrafter"/>
</dbReference>
<dbReference type="STRING" id="418985.A0A1V9XBT0"/>
<evidence type="ECO:0000256" key="5">
    <source>
        <dbReference type="PROSITE-ProRule" id="PRU00125"/>
    </source>
</evidence>
<proteinExistence type="predicted"/>
<organism evidence="7 8">
    <name type="scientific">Tropilaelaps mercedesae</name>
    <dbReference type="NCBI Taxonomy" id="418985"/>
    <lineage>
        <taxon>Eukaryota</taxon>
        <taxon>Metazoa</taxon>
        <taxon>Ecdysozoa</taxon>
        <taxon>Arthropoda</taxon>
        <taxon>Chelicerata</taxon>
        <taxon>Arachnida</taxon>
        <taxon>Acari</taxon>
        <taxon>Parasitiformes</taxon>
        <taxon>Mesostigmata</taxon>
        <taxon>Gamasina</taxon>
        <taxon>Dermanyssoidea</taxon>
        <taxon>Laelapidae</taxon>
        <taxon>Tropilaelaps</taxon>
    </lineage>
</organism>
<keyword evidence="8" id="KW-1185">Reference proteome</keyword>
<feature type="non-terminal residue" evidence="7">
    <location>
        <position position="150"/>
    </location>
</feature>
<evidence type="ECO:0000256" key="2">
    <source>
        <dbReference type="ARBA" id="ARBA00022737"/>
    </source>
</evidence>
<dbReference type="AlphaFoldDB" id="A0A1V9XBT0"/>
<keyword evidence="1 5" id="KW-0479">Metal-binding</keyword>
<keyword evidence="3 5" id="KW-0862">Zinc</keyword>
<reference evidence="7 8" key="1">
    <citation type="journal article" date="2017" name="Gigascience">
        <title>Draft genome of the honey bee ectoparasitic mite, Tropilaelaps mercedesae, is shaped by the parasitic life history.</title>
        <authorList>
            <person name="Dong X."/>
            <person name="Armstrong S.D."/>
            <person name="Xia D."/>
            <person name="Makepeace B.L."/>
            <person name="Darby A.C."/>
            <person name="Kadowaki T."/>
        </authorList>
    </citation>
    <scope>NUCLEOTIDE SEQUENCE [LARGE SCALE GENOMIC DNA]</scope>
    <source>
        <strain evidence="7">Wuxi-XJTLU</strain>
    </source>
</reference>
<dbReference type="Gene3D" id="2.10.110.10">
    <property type="entry name" value="Cysteine Rich Protein"/>
    <property type="match status" value="2"/>
</dbReference>
<accession>A0A1V9XBT0</accession>
<dbReference type="GO" id="GO:0045944">
    <property type="term" value="P:positive regulation of transcription by RNA polymerase II"/>
    <property type="evidence" value="ECO:0007669"/>
    <property type="project" value="TreeGrafter"/>
</dbReference>
<feature type="domain" description="LIM zinc-binding" evidence="6">
    <location>
        <begin position="72"/>
        <end position="134"/>
    </location>
</feature>
<keyword evidence="2" id="KW-0677">Repeat</keyword>
<dbReference type="GO" id="GO:0140297">
    <property type="term" value="F:DNA-binding transcription factor binding"/>
    <property type="evidence" value="ECO:0007669"/>
    <property type="project" value="TreeGrafter"/>
</dbReference>
<evidence type="ECO:0000313" key="7">
    <source>
        <dbReference type="EMBL" id="OQR70818.1"/>
    </source>
</evidence>
<evidence type="ECO:0000256" key="4">
    <source>
        <dbReference type="ARBA" id="ARBA00023038"/>
    </source>
</evidence>
<dbReference type="GO" id="GO:0046872">
    <property type="term" value="F:metal ion binding"/>
    <property type="evidence" value="ECO:0007669"/>
    <property type="project" value="UniProtKB-KW"/>
</dbReference>
<name>A0A1V9XBT0_9ACAR</name>
<evidence type="ECO:0000313" key="8">
    <source>
        <dbReference type="Proteomes" id="UP000192247"/>
    </source>
</evidence>
<dbReference type="InParanoid" id="A0A1V9XBT0"/>
<dbReference type="Pfam" id="PF00412">
    <property type="entry name" value="LIM"/>
    <property type="match status" value="2"/>
</dbReference>
<gene>
    <name evidence="7" type="ORF">BIW11_11381</name>
</gene>
<evidence type="ECO:0000256" key="1">
    <source>
        <dbReference type="ARBA" id="ARBA00022723"/>
    </source>
</evidence>
<dbReference type="PANTHER" id="PTHR45787">
    <property type="entry name" value="LD11652P"/>
    <property type="match status" value="1"/>
</dbReference>
<dbReference type="Proteomes" id="UP000192247">
    <property type="component" value="Unassembled WGS sequence"/>
</dbReference>
<sequence length="150" mass="16879">MLAKIPSITRVIVSYLMTLRYILRALEQSWHSGCLVCSVCHGVLDDMGSSLFVKGDLVLCRHDYIRLFGSGGQCSGCFGEIASHECVIRARDLVFHPECFRCFRCGRRLCTGDRFYLENSRPICESSIIDPSLCAASQNMQCLLNEKTTR</sequence>
<dbReference type="PROSITE" id="PS50023">
    <property type="entry name" value="LIM_DOMAIN_2"/>
    <property type="match status" value="2"/>
</dbReference>
<dbReference type="OrthoDB" id="6352355at2759"/>